<dbReference type="AlphaFoldDB" id="A0A165CJ93"/>
<organism evidence="1 2">
    <name type="scientific">Laetiporus sulphureus 93-53</name>
    <dbReference type="NCBI Taxonomy" id="1314785"/>
    <lineage>
        <taxon>Eukaryota</taxon>
        <taxon>Fungi</taxon>
        <taxon>Dikarya</taxon>
        <taxon>Basidiomycota</taxon>
        <taxon>Agaricomycotina</taxon>
        <taxon>Agaricomycetes</taxon>
        <taxon>Polyporales</taxon>
        <taxon>Laetiporus</taxon>
    </lineage>
</organism>
<dbReference type="RefSeq" id="XP_040760650.1">
    <property type="nucleotide sequence ID" value="XM_040907255.1"/>
</dbReference>
<keyword evidence="2" id="KW-1185">Reference proteome</keyword>
<reference evidence="1 2" key="1">
    <citation type="journal article" date="2016" name="Mol. Biol. Evol.">
        <title>Comparative Genomics of Early-Diverging Mushroom-Forming Fungi Provides Insights into the Origins of Lignocellulose Decay Capabilities.</title>
        <authorList>
            <person name="Nagy L.G."/>
            <person name="Riley R."/>
            <person name="Tritt A."/>
            <person name="Adam C."/>
            <person name="Daum C."/>
            <person name="Floudas D."/>
            <person name="Sun H."/>
            <person name="Yadav J.S."/>
            <person name="Pangilinan J."/>
            <person name="Larsson K.H."/>
            <person name="Matsuura K."/>
            <person name="Barry K."/>
            <person name="Labutti K."/>
            <person name="Kuo R."/>
            <person name="Ohm R.A."/>
            <person name="Bhattacharya S.S."/>
            <person name="Shirouzu T."/>
            <person name="Yoshinaga Y."/>
            <person name="Martin F.M."/>
            <person name="Grigoriev I.V."/>
            <person name="Hibbett D.S."/>
        </authorList>
    </citation>
    <scope>NUCLEOTIDE SEQUENCE [LARGE SCALE GENOMIC DNA]</scope>
    <source>
        <strain evidence="1 2">93-53</strain>
    </source>
</reference>
<sequence length="135" mass="15343">MWKRECARSFPVFRFDIGYFVYWWQGQLVTANRASNMSLPSVPPSPTTAEPFKISVGLGVAAVVMAIRVQHMLQLSALHMQKANIDDELLCGEKEFCELRQEMTAVNLQVKKEAVLQRDRLSTMKKQIGKLIGSR</sequence>
<dbReference type="GeneID" id="63824284"/>
<name>A0A165CJ93_9APHY</name>
<dbReference type="EMBL" id="KV427648">
    <property type="protein sequence ID" value="KZT02910.1"/>
    <property type="molecule type" value="Genomic_DNA"/>
</dbReference>
<dbReference type="Proteomes" id="UP000076871">
    <property type="component" value="Unassembled WGS sequence"/>
</dbReference>
<gene>
    <name evidence="1" type="ORF">LAESUDRAFT_716501</name>
</gene>
<evidence type="ECO:0000313" key="1">
    <source>
        <dbReference type="EMBL" id="KZT02910.1"/>
    </source>
</evidence>
<protein>
    <submittedName>
        <fullName evidence="1">Uncharacterized protein</fullName>
    </submittedName>
</protein>
<dbReference type="InParanoid" id="A0A165CJ93"/>
<evidence type="ECO:0000313" key="2">
    <source>
        <dbReference type="Proteomes" id="UP000076871"/>
    </source>
</evidence>
<proteinExistence type="predicted"/>
<accession>A0A165CJ93</accession>